<dbReference type="PANTHER" id="PTHR35011">
    <property type="entry name" value="2,3-DIKETO-L-GULONATE TRAP TRANSPORTER SMALL PERMEASE PROTEIN YIAM"/>
    <property type="match status" value="1"/>
</dbReference>
<evidence type="ECO:0000256" key="9">
    <source>
        <dbReference type="RuleBase" id="RU369079"/>
    </source>
</evidence>
<organism evidence="11 12">
    <name type="scientific">Luminiphilus syltensis NOR5-1B</name>
    <dbReference type="NCBI Taxonomy" id="565045"/>
    <lineage>
        <taxon>Bacteria</taxon>
        <taxon>Pseudomonadati</taxon>
        <taxon>Pseudomonadota</taxon>
        <taxon>Gammaproteobacteria</taxon>
        <taxon>Cellvibrionales</taxon>
        <taxon>Halieaceae</taxon>
        <taxon>Luminiphilus</taxon>
    </lineage>
</organism>
<accession>B8KUB3</accession>
<dbReference type="HOGENOM" id="CLU_086356_2_2_6"/>
<comment type="function">
    <text evidence="9">Part of the tripartite ATP-independent periplasmic (TRAP) transport system.</text>
</comment>
<reference evidence="12" key="1">
    <citation type="journal article" date="2013" name="BMC Microbiol.">
        <title>Taxonomy and evolution of bacteriochlorophyll a-containing members of the OM60/NOR5 clade of marine gammaproteobacteria: description of Luminiphilus syltensis gen. nov., sp. nov., reclassification of Haliea rubra as Pseudohaliea rubra gen. nov., comb. nov., and emendation of Chromatocurvus halotolerans.</title>
        <authorList>
            <person name="Spring S."/>
            <person name="Riedel T."/>
            <person name="Sproer C."/>
            <person name="Yan S."/>
            <person name="Harder J."/>
            <person name="Fuchs B.M."/>
        </authorList>
    </citation>
    <scope>NUCLEOTIDE SEQUENCE [LARGE SCALE GENOMIC DNA]</scope>
    <source>
        <strain evidence="12">NOR51-B</strain>
    </source>
</reference>
<evidence type="ECO:0000259" key="10">
    <source>
        <dbReference type="Pfam" id="PF04290"/>
    </source>
</evidence>
<protein>
    <recommendedName>
        <fullName evidence="9">TRAP transporter small permease protein</fullName>
    </recommendedName>
</protein>
<evidence type="ECO:0000313" key="11">
    <source>
        <dbReference type="EMBL" id="EED36572.1"/>
    </source>
</evidence>
<dbReference type="GO" id="GO:0022857">
    <property type="term" value="F:transmembrane transporter activity"/>
    <property type="evidence" value="ECO:0007669"/>
    <property type="project" value="UniProtKB-UniRule"/>
</dbReference>
<keyword evidence="3" id="KW-1003">Cell membrane</keyword>
<keyword evidence="12" id="KW-1185">Reference proteome</keyword>
<keyword evidence="5 9" id="KW-0812">Transmembrane</keyword>
<keyword evidence="4 9" id="KW-0997">Cell inner membrane</keyword>
<evidence type="ECO:0000313" key="12">
    <source>
        <dbReference type="Proteomes" id="UP000004699"/>
    </source>
</evidence>
<proteinExistence type="inferred from homology"/>
<name>B8KUB3_9GAMM</name>
<dbReference type="Pfam" id="PF04290">
    <property type="entry name" value="DctQ"/>
    <property type="match status" value="1"/>
</dbReference>
<dbReference type="EMBL" id="DS999411">
    <property type="protein sequence ID" value="EED36572.1"/>
    <property type="molecule type" value="Genomic_DNA"/>
</dbReference>
<dbReference type="InterPro" id="IPR055348">
    <property type="entry name" value="DctQ"/>
</dbReference>
<keyword evidence="2 9" id="KW-0813">Transport</keyword>
<keyword evidence="7 9" id="KW-0472">Membrane</keyword>
<sequence>MTRVLESAITALGRAIAWLVPAMALLTFIIVVMRYGFSTGAMAAQEAVLYMHSAVFMLGAAYTLAADEHVRVDILYHRFSPRGRTWVNVIGHVIFTLPICALICFSSLDYVTSSWSIRETSAETGGIPAVFLLKTLIPIMATLLAAQALIEIVRGVTQLCGVHDGRR</sequence>
<dbReference type="InterPro" id="IPR007387">
    <property type="entry name" value="TRAP_DctQ"/>
</dbReference>
<evidence type="ECO:0000256" key="3">
    <source>
        <dbReference type="ARBA" id="ARBA00022475"/>
    </source>
</evidence>
<feature type="transmembrane region" description="Helical" evidence="9">
    <location>
        <begin position="12"/>
        <end position="35"/>
    </location>
</feature>
<comment type="similarity">
    <text evidence="8 9">Belongs to the TRAP transporter small permease family.</text>
</comment>
<evidence type="ECO:0000256" key="8">
    <source>
        <dbReference type="ARBA" id="ARBA00038436"/>
    </source>
</evidence>
<evidence type="ECO:0000256" key="4">
    <source>
        <dbReference type="ARBA" id="ARBA00022519"/>
    </source>
</evidence>
<feature type="transmembrane region" description="Helical" evidence="9">
    <location>
        <begin position="47"/>
        <end position="65"/>
    </location>
</feature>
<feature type="domain" description="Tripartite ATP-independent periplasmic transporters DctQ component" evidence="10">
    <location>
        <begin position="23"/>
        <end position="157"/>
    </location>
</feature>
<comment type="subcellular location">
    <subcellularLocation>
        <location evidence="1 9">Cell inner membrane</location>
        <topology evidence="1 9">Multi-pass membrane protein</topology>
    </subcellularLocation>
</comment>
<dbReference type="AlphaFoldDB" id="B8KUB3"/>
<evidence type="ECO:0000256" key="2">
    <source>
        <dbReference type="ARBA" id="ARBA00022448"/>
    </source>
</evidence>
<feature type="transmembrane region" description="Helical" evidence="9">
    <location>
        <begin position="128"/>
        <end position="150"/>
    </location>
</feature>
<dbReference type="OrthoDB" id="9795655at2"/>
<evidence type="ECO:0000256" key="6">
    <source>
        <dbReference type="ARBA" id="ARBA00022989"/>
    </source>
</evidence>
<dbReference type="PANTHER" id="PTHR35011:SF4">
    <property type="entry name" value="SLL1102 PROTEIN"/>
    <property type="match status" value="1"/>
</dbReference>
<keyword evidence="6 9" id="KW-1133">Transmembrane helix</keyword>
<dbReference type="RefSeq" id="WP_009021315.1">
    <property type="nucleotide sequence ID" value="NZ_DS999411.1"/>
</dbReference>
<dbReference type="eggNOG" id="COG4665">
    <property type="taxonomic scope" value="Bacteria"/>
</dbReference>
<evidence type="ECO:0000256" key="5">
    <source>
        <dbReference type="ARBA" id="ARBA00022692"/>
    </source>
</evidence>
<dbReference type="Proteomes" id="UP000004699">
    <property type="component" value="Unassembled WGS sequence"/>
</dbReference>
<evidence type="ECO:0000256" key="7">
    <source>
        <dbReference type="ARBA" id="ARBA00023136"/>
    </source>
</evidence>
<feature type="transmembrane region" description="Helical" evidence="9">
    <location>
        <begin position="86"/>
        <end position="108"/>
    </location>
</feature>
<dbReference type="GO" id="GO:0005886">
    <property type="term" value="C:plasma membrane"/>
    <property type="evidence" value="ECO:0007669"/>
    <property type="project" value="UniProtKB-SubCell"/>
</dbReference>
<gene>
    <name evidence="11" type="primary">gtrA</name>
    <name evidence="11" type="ORF">NOR51B_2524</name>
</gene>
<evidence type="ECO:0000256" key="1">
    <source>
        <dbReference type="ARBA" id="ARBA00004429"/>
    </source>
</evidence>
<dbReference type="STRING" id="565045.NOR51B_2524"/>
<comment type="subunit">
    <text evidence="9">The complex comprises the extracytoplasmic solute receptor protein and the two transmembrane proteins.</text>
</comment>